<protein>
    <recommendedName>
        <fullName evidence="5">PepSY domain-containing protein</fullName>
    </recommendedName>
</protein>
<evidence type="ECO:0000256" key="2">
    <source>
        <dbReference type="SAM" id="SignalP"/>
    </source>
</evidence>
<sequence>MKKVTFLAAAIALLGFTSIDANAQATQAAEQAQTQTQNDNKEKVTKDQLPAPVKAVLDHEAYKEWTVGDIYKVKPAEGAANAKVVYEIALTNKEGQTGTITLDEQGQDASKEQE</sequence>
<feature type="compositionally biased region" description="Low complexity" evidence="1">
    <location>
        <begin position="27"/>
        <end position="38"/>
    </location>
</feature>
<evidence type="ECO:0008006" key="5">
    <source>
        <dbReference type="Google" id="ProtNLM"/>
    </source>
</evidence>
<dbReference type="Gene3D" id="3.10.450.360">
    <property type="match status" value="1"/>
</dbReference>
<organism evidence="3 4">
    <name type="scientific">Pontibacter ramchanderi</name>
    <dbReference type="NCBI Taxonomy" id="1179743"/>
    <lineage>
        <taxon>Bacteria</taxon>
        <taxon>Pseudomonadati</taxon>
        <taxon>Bacteroidota</taxon>
        <taxon>Cytophagia</taxon>
        <taxon>Cytophagales</taxon>
        <taxon>Hymenobacteraceae</taxon>
        <taxon>Pontibacter</taxon>
    </lineage>
</organism>
<dbReference type="OrthoDB" id="853240at2"/>
<name>A0A2N3UC54_9BACT</name>
<keyword evidence="2" id="KW-0732">Signal</keyword>
<evidence type="ECO:0000313" key="3">
    <source>
        <dbReference type="EMBL" id="PKV66978.1"/>
    </source>
</evidence>
<keyword evidence="4" id="KW-1185">Reference proteome</keyword>
<feature type="signal peptide" evidence="2">
    <location>
        <begin position="1"/>
        <end position="23"/>
    </location>
</feature>
<dbReference type="Proteomes" id="UP000233782">
    <property type="component" value="Unassembled WGS sequence"/>
</dbReference>
<dbReference type="EMBL" id="PJMU01000002">
    <property type="protein sequence ID" value="PKV66978.1"/>
    <property type="molecule type" value="Genomic_DNA"/>
</dbReference>
<dbReference type="AlphaFoldDB" id="A0A2N3UC54"/>
<dbReference type="RefSeq" id="WP_101444272.1">
    <property type="nucleotide sequence ID" value="NZ_PJMU01000002.1"/>
</dbReference>
<gene>
    <name evidence="3" type="ORF">BD749_2117</name>
</gene>
<feature type="chain" id="PRO_5014897905" description="PepSY domain-containing protein" evidence="2">
    <location>
        <begin position="24"/>
        <end position="114"/>
    </location>
</feature>
<reference evidence="3 4" key="1">
    <citation type="submission" date="2017-12" db="EMBL/GenBank/DDBJ databases">
        <title>Genomic Encyclopedia of Type Strains, Phase III (KMG-III): the genomes of soil and plant-associated and newly described type strains.</title>
        <authorList>
            <person name="Whitman W."/>
        </authorList>
    </citation>
    <scope>NUCLEOTIDE SEQUENCE [LARGE SCALE GENOMIC DNA]</scope>
    <source>
        <strain evidence="3 4">LP43</strain>
    </source>
</reference>
<accession>A0A2N3UC54</accession>
<comment type="caution">
    <text evidence="3">The sequence shown here is derived from an EMBL/GenBank/DDBJ whole genome shotgun (WGS) entry which is preliminary data.</text>
</comment>
<feature type="region of interest" description="Disordered" evidence="1">
    <location>
        <begin position="27"/>
        <end position="50"/>
    </location>
</feature>
<evidence type="ECO:0000256" key="1">
    <source>
        <dbReference type="SAM" id="MobiDB-lite"/>
    </source>
</evidence>
<proteinExistence type="predicted"/>
<evidence type="ECO:0000313" key="4">
    <source>
        <dbReference type="Proteomes" id="UP000233782"/>
    </source>
</evidence>